<evidence type="ECO:0000313" key="4">
    <source>
        <dbReference type="Proteomes" id="UP001500051"/>
    </source>
</evidence>
<keyword evidence="1" id="KW-0732">Signal</keyword>
<feature type="chain" id="PRO_5045315703" evidence="1">
    <location>
        <begin position="23"/>
        <end position="548"/>
    </location>
</feature>
<dbReference type="Proteomes" id="UP001500051">
    <property type="component" value="Unassembled WGS sequence"/>
</dbReference>
<dbReference type="Gene3D" id="3.10.105.10">
    <property type="entry name" value="Dipeptide-binding Protein, Domain 3"/>
    <property type="match status" value="1"/>
</dbReference>
<evidence type="ECO:0000256" key="1">
    <source>
        <dbReference type="SAM" id="SignalP"/>
    </source>
</evidence>
<dbReference type="Gene3D" id="3.40.190.10">
    <property type="entry name" value="Periplasmic binding protein-like II"/>
    <property type="match status" value="1"/>
</dbReference>
<organism evidence="3 4">
    <name type="scientific">Microlunatus aurantiacus</name>
    <dbReference type="NCBI Taxonomy" id="446786"/>
    <lineage>
        <taxon>Bacteria</taxon>
        <taxon>Bacillati</taxon>
        <taxon>Actinomycetota</taxon>
        <taxon>Actinomycetes</taxon>
        <taxon>Propionibacteriales</taxon>
        <taxon>Propionibacteriaceae</taxon>
        <taxon>Microlunatus</taxon>
    </lineage>
</organism>
<accession>A0ABP7DUP8</accession>
<reference evidence="4" key="1">
    <citation type="journal article" date="2019" name="Int. J. Syst. Evol. Microbiol.">
        <title>The Global Catalogue of Microorganisms (GCM) 10K type strain sequencing project: providing services to taxonomists for standard genome sequencing and annotation.</title>
        <authorList>
            <consortium name="The Broad Institute Genomics Platform"/>
            <consortium name="The Broad Institute Genome Sequencing Center for Infectious Disease"/>
            <person name="Wu L."/>
            <person name="Ma J."/>
        </authorList>
    </citation>
    <scope>NUCLEOTIDE SEQUENCE [LARGE SCALE GENOMIC DNA]</scope>
    <source>
        <strain evidence="4">JCM 16548</strain>
    </source>
</reference>
<evidence type="ECO:0000259" key="2">
    <source>
        <dbReference type="Pfam" id="PF00496"/>
    </source>
</evidence>
<dbReference type="SUPFAM" id="SSF53850">
    <property type="entry name" value="Periplasmic binding protein-like II"/>
    <property type="match status" value="1"/>
</dbReference>
<dbReference type="InterPro" id="IPR000914">
    <property type="entry name" value="SBP_5_dom"/>
</dbReference>
<proteinExistence type="predicted"/>
<gene>
    <name evidence="3" type="ORF">GCM10022204_30800</name>
</gene>
<dbReference type="CDD" id="cd00995">
    <property type="entry name" value="PBP2_NikA_DppA_OppA_like"/>
    <property type="match status" value="1"/>
</dbReference>
<dbReference type="InterPro" id="IPR030678">
    <property type="entry name" value="Peptide/Ni-bd"/>
</dbReference>
<sequence length="548" mass="58668">MRGRARAVLAVGITSVALVAAACGGGGETTPATEDGGQAGGEIVIRSCTPQNPLIPANTNEVCGGNFLDAVTAKLVHYNPDTAAPELDIAQSIETSDNQNFTVKLNPYKFQDGTDVKAKNFVDAWNWDADGRNGNLNSYFFEPIEGFADVQCGTDAAGESDCAGKAPKSDTMSGLKVVDDTTFTIKTTGKVSNLPVRLGYTAFAPLPDSFFADPKAFGTKPIGAGPYKVDTISDTEMVVSKFADYSGKNAGQVDKVTFRIYNDDGAAYNDVVANNLDFTDVIPTDRLTGDLYKTELPDRNGIRDTGTIATNSFSSIDDNFKNKDLRIALSMAIDRDLINKQIYNGTRPALDGLVSPVVDGFKDGACGEACKFDAAKAKALYEKSGGYKGGPLTITVNADGGHKPWADAACNSIKNTLGLDCVSKTTPDFKTLRDQVNKREIKGLFRSGWQMDYPSIENFLAPLYGTNASSNDTDYSNKAVDAKLAEAAAATSPDEANKLYQEAEAQILEDFPVMPMWSYSTTFGWSDRVSDVKLTPFGTLDVSSIKVK</sequence>
<dbReference type="PIRSF" id="PIRSF002741">
    <property type="entry name" value="MppA"/>
    <property type="match status" value="1"/>
</dbReference>
<evidence type="ECO:0000313" key="3">
    <source>
        <dbReference type="EMBL" id="GAA3710236.1"/>
    </source>
</evidence>
<dbReference type="RefSeq" id="WP_344813282.1">
    <property type="nucleotide sequence ID" value="NZ_BAAAYX010000013.1"/>
</dbReference>
<name>A0ABP7DUP8_9ACTN</name>
<dbReference type="PANTHER" id="PTHR30290:SF83">
    <property type="entry name" value="ABC TRANSPORTER SUBSTRATE-BINDING PROTEIN"/>
    <property type="match status" value="1"/>
</dbReference>
<dbReference type="InterPro" id="IPR039424">
    <property type="entry name" value="SBP_5"/>
</dbReference>
<feature type="signal peptide" evidence="1">
    <location>
        <begin position="1"/>
        <end position="22"/>
    </location>
</feature>
<keyword evidence="4" id="KW-1185">Reference proteome</keyword>
<dbReference type="Pfam" id="PF00496">
    <property type="entry name" value="SBP_bac_5"/>
    <property type="match status" value="1"/>
</dbReference>
<dbReference type="Gene3D" id="3.90.76.10">
    <property type="entry name" value="Dipeptide-binding Protein, Domain 1"/>
    <property type="match status" value="1"/>
</dbReference>
<dbReference type="PROSITE" id="PS51257">
    <property type="entry name" value="PROKAR_LIPOPROTEIN"/>
    <property type="match status" value="1"/>
</dbReference>
<dbReference type="EMBL" id="BAAAYX010000013">
    <property type="protein sequence ID" value="GAA3710236.1"/>
    <property type="molecule type" value="Genomic_DNA"/>
</dbReference>
<comment type="caution">
    <text evidence="3">The sequence shown here is derived from an EMBL/GenBank/DDBJ whole genome shotgun (WGS) entry which is preliminary data.</text>
</comment>
<feature type="domain" description="Solute-binding protein family 5" evidence="2">
    <location>
        <begin position="86"/>
        <end position="470"/>
    </location>
</feature>
<dbReference type="PANTHER" id="PTHR30290">
    <property type="entry name" value="PERIPLASMIC BINDING COMPONENT OF ABC TRANSPORTER"/>
    <property type="match status" value="1"/>
</dbReference>
<protein>
    <submittedName>
        <fullName evidence="3">ABC transporter substrate-binding protein</fullName>
    </submittedName>
</protein>